<reference evidence="2" key="1">
    <citation type="journal article" date="2015" name="Nat. Genet.">
        <title>The genome and transcriptome of the zoonotic hookworm Ancylostoma ceylanicum identify infection-specific gene families.</title>
        <authorList>
            <person name="Schwarz E.M."/>
            <person name="Hu Y."/>
            <person name="Antoshechkin I."/>
            <person name="Miller M.M."/>
            <person name="Sternberg P.W."/>
            <person name="Aroian R.V."/>
        </authorList>
    </citation>
    <scope>NUCLEOTIDE SEQUENCE</scope>
    <source>
        <strain evidence="2">HY135</strain>
    </source>
</reference>
<protein>
    <submittedName>
        <fullName evidence="1">Uncharacterized protein</fullName>
    </submittedName>
</protein>
<organism evidence="1 2">
    <name type="scientific">Ancylostoma ceylanicum</name>
    <dbReference type="NCBI Taxonomy" id="53326"/>
    <lineage>
        <taxon>Eukaryota</taxon>
        <taxon>Metazoa</taxon>
        <taxon>Ecdysozoa</taxon>
        <taxon>Nematoda</taxon>
        <taxon>Chromadorea</taxon>
        <taxon>Rhabditida</taxon>
        <taxon>Rhabditina</taxon>
        <taxon>Rhabditomorpha</taxon>
        <taxon>Strongyloidea</taxon>
        <taxon>Ancylostomatidae</taxon>
        <taxon>Ancylostomatinae</taxon>
        <taxon>Ancylostoma</taxon>
    </lineage>
</organism>
<dbReference type="AlphaFoldDB" id="A0A016W197"/>
<dbReference type="EMBL" id="JARK01001338">
    <property type="protein sequence ID" value="EYC33371.1"/>
    <property type="molecule type" value="Genomic_DNA"/>
</dbReference>
<sequence length="131" mass="14585">MEYAQIERLFTKQLEHLEEYLAALRDLNRAFPQDVCNETILPQDELLLKLGELTMTATEKLRETLSNTPSVGDPANVVILAAADHKRGAEGDGNAEKADREQQAIKDNAAFMEPLGDVEEYAADLKADDIR</sequence>
<evidence type="ECO:0000313" key="2">
    <source>
        <dbReference type="Proteomes" id="UP000024635"/>
    </source>
</evidence>
<evidence type="ECO:0000313" key="1">
    <source>
        <dbReference type="EMBL" id="EYC33371.1"/>
    </source>
</evidence>
<keyword evidence="2" id="KW-1185">Reference proteome</keyword>
<dbReference type="Proteomes" id="UP000024635">
    <property type="component" value="Unassembled WGS sequence"/>
</dbReference>
<proteinExistence type="predicted"/>
<accession>A0A016W197</accession>
<comment type="caution">
    <text evidence="1">The sequence shown here is derived from an EMBL/GenBank/DDBJ whole genome shotgun (WGS) entry which is preliminary data.</text>
</comment>
<name>A0A016W197_9BILA</name>
<gene>
    <name evidence="1" type="primary">Acey_s0002.g757</name>
    <name evidence="1" type="ORF">Y032_0002g757</name>
</gene>